<name>A0AAW0Q370_9GOBI</name>
<feature type="region of interest" description="Disordered" evidence="1">
    <location>
        <begin position="62"/>
        <end position="107"/>
    </location>
</feature>
<evidence type="ECO:0000256" key="1">
    <source>
        <dbReference type="SAM" id="MobiDB-lite"/>
    </source>
</evidence>
<dbReference type="Proteomes" id="UP001460270">
    <property type="component" value="Unassembled WGS sequence"/>
</dbReference>
<dbReference type="EMBL" id="JBBPFD010000002">
    <property type="protein sequence ID" value="KAK7938947.1"/>
    <property type="molecule type" value="Genomic_DNA"/>
</dbReference>
<reference evidence="3" key="1">
    <citation type="submission" date="2024-04" db="EMBL/GenBank/DDBJ databases">
        <title>Salinicola lusitanus LLJ914,a marine bacterium isolated from the Okinawa Trough.</title>
        <authorList>
            <person name="Li J."/>
        </authorList>
    </citation>
    <scope>NUCLEOTIDE SEQUENCE [LARGE SCALE GENOMIC DNA]</scope>
</reference>
<evidence type="ECO:0000313" key="3">
    <source>
        <dbReference type="Proteomes" id="UP001460270"/>
    </source>
</evidence>
<proteinExistence type="predicted"/>
<organism evidence="2 3">
    <name type="scientific">Mugilogobius chulae</name>
    <name type="common">yellowstripe goby</name>
    <dbReference type="NCBI Taxonomy" id="88201"/>
    <lineage>
        <taxon>Eukaryota</taxon>
        <taxon>Metazoa</taxon>
        <taxon>Chordata</taxon>
        <taxon>Craniata</taxon>
        <taxon>Vertebrata</taxon>
        <taxon>Euteleostomi</taxon>
        <taxon>Actinopterygii</taxon>
        <taxon>Neopterygii</taxon>
        <taxon>Teleostei</taxon>
        <taxon>Neoteleostei</taxon>
        <taxon>Acanthomorphata</taxon>
        <taxon>Gobiaria</taxon>
        <taxon>Gobiiformes</taxon>
        <taxon>Gobioidei</taxon>
        <taxon>Gobiidae</taxon>
        <taxon>Gobionellinae</taxon>
        <taxon>Mugilogobius</taxon>
    </lineage>
</organism>
<comment type="caution">
    <text evidence="2">The sequence shown here is derived from an EMBL/GenBank/DDBJ whole genome shotgun (WGS) entry which is preliminary data.</text>
</comment>
<feature type="compositionally biased region" description="Basic and acidic residues" evidence="1">
    <location>
        <begin position="62"/>
        <end position="71"/>
    </location>
</feature>
<gene>
    <name evidence="2" type="ORF">WMY93_002273</name>
</gene>
<dbReference type="AlphaFoldDB" id="A0AAW0Q370"/>
<keyword evidence="3" id="KW-1185">Reference proteome</keyword>
<evidence type="ECO:0000313" key="2">
    <source>
        <dbReference type="EMBL" id="KAK7938947.1"/>
    </source>
</evidence>
<protein>
    <submittedName>
        <fullName evidence="2">Uncharacterized protein</fullName>
    </submittedName>
</protein>
<accession>A0AAW0Q370</accession>
<sequence length="177" mass="20072">MTKESDVKVEATVERVQIKTEAEKVQIRPKVQPKQQISDVRAEKEAYTEAKEAVKSEEIIKTVTEKPKKLEQTPVNSRREKKAPEKTSESVVKVPEASAEKKRRPEGKRLTAAAILCLTRKKRTVKKSKLEKTEDKTSDVVTDLTTKTMDFVEEEAATVEEKIVVSDGEERELQSTF</sequence>